<proteinExistence type="predicted"/>
<reference evidence="2 3" key="2">
    <citation type="journal article" date="2017" name="Nature">
        <title>The Apostasia genome and the evolution of orchids.</title>
        <authorList>
            <person name="Zhang G.Q."/>
            <person name="Liu K.W."/>
            <person name="Li Z."/>
            <person name="Lohaus R."/>
            <person name="Hsiao Y.Y."/>
            <person name="Niu S.C."/>
            <person name="Wang J.Y."/>
            <person name="Lin Y.C."/>
            <person name="Xu Q."/>
            <person name="Chen L.J."/>
            <person name="Yoshida K."/>
            <person name="Fujiwara S."/>
            <person name="Wang Z.W."/>
            <person name="Zhang Y.Q."/>
            <person name="Mitsuda N."/>
            <person name="Wang M."/>
            <person name="Liu G.H."/>
            <person name="Pecoraro L."/>
            <person name="Huang H.X."/>
            <person name="Xiao X.J."/>
            <person name="Lin M."/>
            <person name="Wu X.Y."/>
            <person name="Wu W.L."/>
            <person name="Chen Y.Y."/>
            <person name="Chang S.B."/>
            <person name="Sakamoto S."/>
            <person name="Ohme-Takagi M."/>
            <person name="Yagi M."/>
            <person name="Zeng S.J."/>
            <person name="Shen C.Y."/>
            <person name="Yeh C.M."/>
            <person name="Luo Y.B."/>
            <person name="Tsai W.C."/>
            <person name="Van de Peer Y."/>
            <person name="Liu Z.J."/>
        </authorList>
    </citation>
    <scope>NUCLEOTIDE SEQUENCE [LARGE SCALE GENOMIC DNA]</scope>
    <source>
        <tissue evidence="2">The whole plant</tissue>
    </source>
</reference>
<dbReference type="STRING" id="906689.A0A2I0WKC2"/>
<feature type="compositionally biased region" description="Low complexity" evidence="1">
    <location>
        <begin position="1"/>
        <end position="14"/>
    </location>
</feature>
<dbReference type="EMBL" id="KZ502561">
    <property type="protein sequence ID" value="PKU76099.1"/>
    <property type="molecule type" value="Genomic_DNA"/>
</dbReference>
<evidence type="ECO:0000313" key="2">
    <source>
        <dbReference type="EMBL" id="PKU76099.1"/>
    </source>
</evidence>
<dbReference type="Proteomes" id="UP000233837">
    <property type="component" value="Unassembled WGS sequence"/>
</dbReference>
<feature type="compositionally biased region" description="Low complexity" evidence="1">
    <location>
        <begin position="21"/>
        <end position="31"/>
    </location>
</feature>
<name>A0A2I0WKC2_9ASPA</name>
<accession>A0A2I0WKC2</accession>
<evidence type="ECO:0000313" key="3">
    <source>
        <dbReference type="Proteomes" id="UP000233837"/>
    </source>
</evidence>
<evidence type="ECO:0000256" key="1">
    <source>
        <dbReference type="SAM" id="MobiDB-lite"/>
    </source>
</evidence>
<reference evidence="2 3" key="1">
    <citation type="journal article" date="2016" name="Sci. Rep.">
        <title>The Dendrobium catenatum Lindl. genome sequence provides insights into polysaccharide synthase, floral development and adaptive evolution.</title>
        <authorList>
            <person name="Zhang G.Q."/>
            <person name="Xu Q."/>
            <person name="Bian C."/>
            <person name="Tsai W.C."/>
            <person name="Yeh C.M."/>
            <person name="Liu K.W."/>
            <person name="Yoshida K."/>
            <person name="Zhang L.S."/>
            <person name="Chang S.B."/>
            <person name="Chen F."/>
            <person name="Shi Y."/>
            <person name="Su Y.Y."/>
            <person name="Zhang Y.Q."/>
            <person name="Chen L.J."/>
            <person name="Yin Y."/>
            <person name="Lin M."/>
            <person name="Huang H."/>
            <person name="Deng H."/>
            <person name="Wang Z.W."/>
            <person name="Zhu S.L."/>
            <person name="Zhao X."/>
            <person name="Deng C."/>
            <person name="Niu S.C."/>
            <person name="Huang J."/>
            <person name="Wang M."/>
            <person name="Liu G.H."/>
            <person name="Yang H.J."/>
            <person name="Xiao X.J."/>
            <person name="Hsiao Y.Y."/>
            <person name="Wu W.L."/>
            <person name="Chen Y.Y."/>
            <person name="Mitsuda N."/>
            <person name="Ohme-Takagi M."/>
            <person name="Luo Y.B."/>
            <person name="Van de Peer Y."/>
            <person name="Liu Z.J."/>
        </authorList>
    </citation>
    <scope>NUCLEOTIDE SEQUENCE [LARGE SCALE GENOMIC DNA]</scope>
    <source>
        <tissue evidence="2">The whole plant</tissue>
    </source>
</reference>
<organism evidence="2 3">
    <name type="scientific">Dendrobium catenatum</name>
    <dbReference type="NCBI Taxonomy" id="906689"/>
    <lineage>
        <taxon>Eukaryota</taxon>
        <taxon>Viridiplantae</taxon>
        <taxon>Streptophyta</taxon>
        <taxon>Embryophyta</taxon>
        <taxon>Tracheophyta</taxon>
        <taxon>Spermatophyta</taxon>
        <taxon>Magnoliopsida</taxon>
        <taxon>Liliopsida</taxon>
        <taxon>Asparagales</taxon>
        <taxon>Orchidaceae</taxon>
        <taxon>Epidendroideae</taxon>
        <taxon>Malaxideae</taxon>
        <taxon>Dendrobiinae</taxon>
        <taxon>Dendrobium</taxon>
    </lineage>
</organism>
<keyword evidence="3" id="KW-1185">Reference proteome</keyword>
<feature type="region of interest" description="Disordered" evidence="1">
    <location>
        <begin position="1"/>
        <end position="31"/>
    </location>
</feature>
<sequence length="71" mass="7818">MAKPTTTSLSPSPSARRPCLRHPSPSFRLRSPSLNSVRLRRIFDLFDHNGDGEITLGRAFPRPSTASDRGA</sequence>
<gene>
    <name evidence="2" type="primary">CML24</name>
    <name evidence="2" type="ORF">MA16_Dca011467</name>
</gene>
<protein>
    <submittedName>
        <fullName evidence="2">Putative calcium-binding protein CML24</fullName>
    </submittedName>
</protein>
<dbReference type="AlphaFoldDB" id="A0A2I0WKC2"/>